<dbReference type="EMBL" id="JQFK01000002">
    <property type="protein sequence ID" value="KGK40429.1"/>
    <property type="molecule type" value="Genomic_DNA"/>
</dbReference>
<dbReference type="InterPro" id="IPR038729">
    <property type="entry name" value="Rad50/SbcC_AAA"/>
</dbReference>
<dbReference type="HOGENOM" id="CLU_009063_0_0_1"/>
<name>A0A099P8B2_PICKU</name>
<dbReference type="GO" id="GO:0005634">
    <property type="term" value="C:nucleus"/>
    <property type="evidence" value="ECO:0007669"/>
    <property type="project" value="UniProtKB-SubCell"/>
</dbReference>
<protein>
    <recommendedName>
        <fullName evidence="14">Rad50/SbcC-type AAA domain-containing protein</fullName>
    </recommendedName>
</protein>
<keyword evidence="9" id="KW-0233">DNA recombination</keyword>
<dbReference type="GO" id="GO:0035861">
    <property type="term" value="C:site of double-strand break"/>
    <property type="evidence" value="ECO:0007669"/>
    <property type="project" value="TreeGrafter"/>
</dbReference>
<evidence type="ECO:0000259" key="14">
    <source>
        <dbReference type="Pfam" id="PF13476"/>
    </source>
</evidence>
<keyword evidence="7" id="KW-0067">ATP-binding</keyword>
<evidence type="ECO:0000256" key="13">
    <source>
        <dbReference type="SAM" id="MobiDB-lite"/>
    </source>
</evidence>
<evidence type="ECO:0000256" key="7">
    <source>
        <dbReference type="ARBA" id="ARBA00022840"/>
    </source>
</evidence>
<feature type="coiled-coil region" evidence="12">
    <location>
        <begin position="927"/>
        <end position="972"/>
    </location>
</feature>
<evidence type="ECO:0000256" key="8">
    <source>
        <dbReference type="ARBA" id="ARBA00023054"/>
    </source>
</evidence>
<dbReference type="SUPFAM" id="SSF52540">
    <property type="entry name" value="P-loop containing nucleoside triphosphate hydrolases"/>
    <property type="match status" value="1"/>
</dbReference>
<keyword evidence="11" id="KW-0539">Nucleus</keyword>
<dbReference type="GO" id="GO:0030915">
    <property type="term" value="C:Smc5-Smc6 complex"/>
    <property type="evidence" value="ECO:0007669"/>
    <property type="project" value="TreeGrafter"/>
</dbReference>
<dbReference type="GO" id="GO:0016887">
    <property type="term" value="F:ATP hydrolysis activity"/>
    <property type="evidence" value="ECO:0007669"/>
    <property type="project" value="InterPro"/>
</dbReference>
<comment type="caution">
    <text evidence="15">The sequence shown here is derived from an EMBL/GenBank/DDBJ whole genome shotgun (WGS) entry which is preliminary data.</text>
</comment>
<comment type="similarity">
    <text evidence="3">Belongs to the SMC family. SMC6 subfamily.</text>
</comment>
<evidence type="ECO:0000256" key="1">
    <source>
        <dbReference type="ARBA" id="ARBA00004123"/>
    </source>
</evidence>
<evidence type="ECO:0000256" key="10">
    <source>
        <dbReference type="ARBA" id="ARBA00023204"/>
    </source>
</evidence>
<evidence type="ECO:0000256" key="5">
    <source>
        <dbReference type="ARBA" id="ARBA00022741"/>
    </source>
</evidence>
<keyword evidence="6" id="KW-0227">DNA damage</keyword>
<feature type="domain" description="Rad50/SbcC-type AAA" evidence="14">
    <location>
        <begin position="112"/>
        <end position="384"/>
    </location>
</feature>
<evidence type="ECO:0000313" key="15">
    <source>
        <dbReference type="EMBL" id="KGK40429.1"/>
    </source>
</evidence>
<dbReference type="GO" id="GO:0003684">
    <property type="term" value="F:damaged DNA binding"/>
    <property type="evidence" value="ECO:0007669"/>
    <property type="project" value="TreeGrafter"/>
</dbReference>
<sequence>MKRSRSDDYLDDTSRHETDTNFAETGTEFTPNATPPSKKGRLGSHPDESFNLAESGFERIKESQLNVEDAMTQVDDKWNKKRRKRTIEKMTQMPNTSVPDDESPSEAGVIERLELFNFMCHHAFSLNFGPQTNFIIGRNGSGKSAVLTGISVALGAKATDTDRGNSLKCLIMHGKNTARAIVTIKNQGPEAYMPEEFGDKIIIERTLRADRPHSLAIKNSRNKTISTTKKTVDKILEYFGITIANPMTILTQTEAKTFLAHSSDKDKFNSFMEGTRLKESFGNIKHIERNANEIKFTLERNQAVYEELKDKFKKAKKVWSSFKDSEEFSRKRETLFGKKIWVEYKKQEKASRQALRVKQNKEDEIADNLKKIDVEKSEIAQMESELQLLETGEIEESRRKVEDLSLEKQSTQGIVTAHQSEVKKIHSQITHIKSQIDDDNRKILKLEKMIAAERKRAEDSNDDNIDKLKRFKTEKEKRLGELSSQKFELSSSIDILRNDLKELDNRAKQELGSLNGEIRNLENKVRSAKQQESSNRPENAFDSNMNRLMIDLRSQRFKNEIVGPLGMHIEVKKDYAKWGHLLENIIQRQLTMFVASNHSDVAVLRNRFRFFNIQSEIAIRQREVFDYSHTTPKSKYPSILDVLKIEDESIRCMLVDTMKLNATLLVPNRIEAQRELETDSQGLISSIFCLVDNNVIRIYKRNNSLQTDPFNLSQRSPARLRIEGDSIAGILQRDLDEQLKARTEKEKELHLAKQSKSSEITAMQSKLNECRTQTAEINQAIKKVEAKLENLEVGTSKLESLEEEKDIMVSNVALSVQKLEPLQAQLNEAEKNVDIQIDLYKSISAEYKNAKSAYTEKIKQQKSHSSLIGFKKQAIKHHISDNIRLSDDIKKLDEFLEYTKQELETLHEQASKFCSFDEAQLDKRTTIESIDAEIKSITEYLAEIENRQGITKEQAELNLIKANSELKEIHKKFEDTVILHNQLHKALEDRLNNLLQTTYLTFQEVESVFVQALKIRRFRGKIEFNIKKGTLTLKVATKETGPLRPVESFSGGEKSYSQIAFLFAIWGPMHSRIRGLDEFDVFMDNVNRRIALKLILNKVAENPKRQTIFITPLSVANIEGLDSSTVHIHEISPPDRANL</sequence>
<evidence type="ECO:0000256" key="4">
    <source>
        <dbReference type="ARBA" id="ARBA00022454"/>
    </source>
</evidence>
<dbReference type="Pfam" id="PF13476">
    <property type="entry name" value="AAA_23"/>
    <property type="match status" value="1"/>
</dbReference>
<evidence type="ECO:0000256" key="9">
    <source>
        <dbReference type="ARBA" id="ARBA00023172"/>
    </source>
</evidence>
<evidence type="ECO:0000256" key="2">
    <source>
        <dbReference type="ARBA" id="ARBA00004286"/>
    </source>
</evidence>
<proteinExistence type="inferred from homology"/>
<feature type="compositionally biased region" description="Polar residues" evidence="13">
    <location>
        <begin position="20"/>
        <end position="32"/>
    </location>
</feature>
<keyword evidence="5" id="KW-0547">Nucleotide-binding</keyword>
<dbReference type="PANTHER" id="PTHR19306">
    <property type="entry name" value="STRUCTURAL MAINTENANCE OF CHROMOSOMES 5,6 SMC5, SMC6"/>
    <property type="match status" value="1"/>
</dbReference>
<feature type="coiled-coil region" evidence="12">
    <location>
        <begin position="767"/>
        <end position="804"/>
    </location>
</feature>
<evidence type="ECO:0000313" key="16">
    <source>
        <dbReference type="Proteomes" id="UP000029867"/>
    </source>
</evidence>
<dbReference type="AlphaFoldDB" id="A0A099P8B2"/>
<dbReference type="InterPro" id="IPR027417">
    <property type="entry name" value="P-loop_NTPase"/>
</dbReference>
<keyword evidence="10" id="KW-0234">DNA repair</keyword>
<dbReference type="Proteomes" id="UP000029867">
    <property type="component" value="Unassembled WGS sequence"/>
</dbReference>
<evidence type="ECO:0000256" key="11">
    <source>
        <dbReference type="ARBA" id="ARBA00023242"/>
    </source>
</evidence>
<keyword evidence="4" id="KW-0158">Chromosome</keyword>
<comment type="subcellular location">
    <subcellularLocation>
        <location evidence="2">Chromosome</location>
    </subcellularLocation>
    <subcellularLocation>
        <location evidence="1">Nucleus</location>
    </subcellularLocation>
</comment>
<gene>
    <name evidence="15" type="ORF">JL09_g397</name>
</gene>
<evidence type="ECO:0000256" key="3">
    <source>
        <dbReference type="ARBA" id="ARBA00006793"/>
    </source>
</evidence>
<dbReference type="PANTHER" id="PTHR19306:SF6">
    <property type="entry name" value="STRUCTURAL MAINTENANCE OF CHROMOSOMES PROTEIN 6"/>
    <property type="match status" value="1"/>
</dbReference>
<feature type="coiled-coil region" evidence="12">
    <location>
        <begin position="436"/>
        <end position="531"/>
    </location>
</feature>
<dbReference type="GO" id="GO:0005524">
    <property type="term" value="F:ATP binding"/>
    <property type="evidence" value="ECO:0007669"/>
    <property type="project" value="UniProtKB-KW"/>
</dbReference>
<evidence type="ECO:0000256" key="6">
    <source>
        <dbReference type="ARBA" id="ARBA00022763"/>
    </source>
</evidence>
<feature type="coiled-coil region" evidence="12">
    <location>
        <begin position="344"/>
        <end position="392"/>
    </location>
</feature>
<keyword evidence="8 12" id="KW-0175">Coiled coil</keyword>
<organism evidence="15 16">
    <name type="scientific">Pichia kudriavzevii</name>
    <name type="common">Yeast</name>
    <name type="synonym">Issatchenkia orientalis</name>
    <dbReference type="NCBI Taxonomy" id="4909"/>
    <lineage>
        <taxon>Eukaryota</taxon>
        <taxon>Fungi</taxon>
        <taxon>Dikarya</taxon>
        <taxon>Ascomycota</taxon>
        <taxon>Saccharomycotina</taxon>
        <taxon>Pichiomycetes</taxon>
        <taxon>Pichiales</taxon>
        <taxon>Pichiaceae</taxon>
        <taxon>Pichia</taxon>
    </lineage>
</organism>
<dbReference type="GO" id="GO:0003697">
    <property type="term" value="F:single-stranded DNA binding"/>
    <property type="evidence" value="ECO:0007669"/>
    <property type="project" value="TreeGrafter"/>
</dbReference>
<dbReference type="GO" id="GO:0000724">
    <property type="term" value="P:double-strand break repair via homologous recombination"/>
    <property type="evidence" value="ECO:0007669"/>
    <property type="project" value="TreeGrafter"/>
</dbReference>
<evidence type="ECO:0000256" key="12">
    <source>
        <dbReference type="SAM" id="Coils"/>
    </source>
</evidence>
<dbReference type="Gene3D" id="3.40.50.300">
    <property type="entry name" value="P-loop containing nucleotide triphosphate hydrolases"/>
    <property type="match status" value="2"/>
</dbReference>
<dbReference type="eggNOG" id="KOG0250">
    <property type="taxonomic scope" value="Eukaryota"/>
</dbReference>
<accession>A0A099P8B2</accession>
<dbReference type="VEuPathDB" id="FungiDB:C5L36_0C03140"/>
<feature type="compositionally biased region" description="Basic and acidic residues" evidence="13">
    <location>
        <begin position="1"/>
        <end position="19"/>
    </location>
</feature>
<reference evidence="16" key="1">
    <citation type="journal article" date="2014" name="Microb. Cell Fact.">
        <title>Exploiting Issatchenkia orientalis SD108 for succinic acid production.</title>
        <authorList>
            <person name="Xiao H."/>
            <person name="Shao Z."/>
            <person name="Jiang Y."/>
            <person name="Dole S."/>
            <person name="Zhao H."/>
        </authorList>
    </citation>
    <scope>NUCLEOTIDE SEQUENCE [LARGE SCALE GENOMIC DNA]</scope>
    <source>
        <strain evidence="16">SD108</strain>
    </source>
</reference>
<feature type="region of interest" description="Disordered" evidence="13">
    <location>
        <begin position="1"/>
        <end position="50"/>
    </location>
</feature>